<dbReference type="AlphaFoldDB" id="A0A8J8NZM6"/>
<dbReference type="GO" id="GO:0007200">
    <property type="term" value="P:phospholipase C-activating G protein-coupled receptor signaling pathway"/>
    <property type="evidence" value="ECO:0007669"/>
    <property type="project" value="InterPro"/>
</dbReference>
<evidence type="ECO:0000256" key="4">
    <source>
        <dbReference type="ARBA" id="ARBA00022741"/>
    </source>
</evidence>
<gene>
    <name evidence="9" type="ORF">FGO68_gene54</name>
</gene>
<accession>A0A8J8NZM6</accession>
<dbReference type="SUPFAM" id="SSF111331">
    <property type="entry name" value="NAD kinase/diacylglycerol kinase-like"/>
    <property type="match status" value="1"/>
</dbReference>
<comment type="caution">
    <text evidence="9">The sequence shown here is derived from an EMBL/GenBank/DDBJ whole genome shotgun (WGS) entry which is preliminary data.</text>
</comment>
<dbReference type="Proteomes" id="UP000785679">
    <property type="component" value="Unassembled WGS sequence"/>
</dbReference>
<keyword evidence="5" id="KW-0418">Kinase</keyword>
<feature type="region of interest" description="Disordered" evidence="7">
    <location>
        <begin position="1"/>
        <end position="98"/>
    </location>
</feature>
<comment type="similarity">
    <text evidence="1">Belongs to the eukaryotic diacylglycerol kinase family.</text>
</comment>
<dbReference type="GO" id="GO:0005524">
    <property type="term" value="F:ATP binding"/>
    <property type="evidence" value="ECO:0007669"/>
    <property type="project" value="UniProtKB-KW"/>
</dbReference>
<keyword evidence="10" id="KW-1185">Reference proteome</keyword>
<dbReference type="EMBL" id="RRYP01003994">
    <property type="protein sequence ID" value="TNV83265.1"/>
    <property type="molecule type" value="Genomic_DNA"/>
</dbReference>
<evidence type="ECO:0000259" key="8">
    <source>
        <dbReference type="PROSITE" id="PS50146"/>
    </source>
</evidence>
<evidence type="ECO:0000256" key="2">
    <source>
        <dbReference type="ARBA" id="ARBA00012133"/>
    </source>
</evidence>
<dbReference type="InterPro" id="IPR000756">
    <property type="entry name" value="Diacylglycerol_kin_accessory"/>
</dbReference>
<dbReference type="InterPro" id="IPR037607">
    <property type="entry name" value="DGK"/>
</dbReference>
<dbReference type="EC" id="2.7.1.107" evidence="2"/>
<dbReference type="Pfam" id="PF00781">
    <property type="entry name" value="DAGK_cat"/>
    <property type="match status" value="1"/>
</dbReference>
<protein>
    <recommendedName>
        <fullName evidence="2">diacylglycerol kinase (ATP)</fullName>
        <ecNumber evidence="2">2.7.1.107</ecNumber>
    </recommendedName>
</protein>
<organism evidence="9 10">
    <name type="scientific">Halteria grandinella</name>
    <dbReference type="NCBI Taxonomy" id="5974"/>
    <lineage>
        <taxon>Eukaryota</taxon>
        <taxon>Sar</taxon>
        <taxon>Alveolata</taxon>
        <taxon>Ciliophora</taxon>
        <taxon>Intramacronucleata</taxon>
        <taxon>Spirotrichea</taxon>
        <taxon>Stichotrichia</taxon>
        <taxon>Sporadotrichida</taxon>
        <taxon>Halteriidae</taxon>
        <taxon>Halteria</taxon>
    </lineage>
</organism>
<dbReference type="GO" id="GO:0016020">
    <property type="term" value="C:membrane"/>
    <property type="evidence" value="ECO:0007669"/>
    <property type="project" value="TreeGrafter"/>
</dbReference>
<name>A0A8J8NZM6_HALGN</name>
<dbReference type="SMART" id="SM00046">
    <property type="entry name" value="DAGKc"/>
    <property type="match status" value="1"/>
</dbReference>
<evidence type="ECO:0000313" key="9">
    <source>
        <dbReference type="EMBL" id="TNV83265.1"/>
    </source>
</evidence>
<dbReference type="Gene3D" id="3.40.50.10330">
    <property type="entry name" value="Probable inorganic polyphosphate/atp-NAD kinase, domain 1"/>
    <property type="match status" value="1"/>
</dbReference>
<keyword evidence="4" id="KW-0547">Nucleotide-binding</keyword>
<dbReference type="InterPro" id="IPR001206">
    <property type="entry name" value="Diacylglycerol_kinase_cat_dom"/>
</dbReference>
<keyword evidence="3" id="KW-0808">Transferase</keyword>
<evidence type="ECO:0000256" key="5">
    <source>
        <dbReference type="ARBA" id="ARBA00022777"/>
    </source>
</evidence>
<evidence type="ECO:0000313" key="10">
    <source>
        <dbReference type="Proteomes" id="UP000785679"/>
    </source>
</evidence>
<dbReference type="PROSITE" id="PS50146">
    <property type="entry name" value="DAGK"/>
    <property type="match status" value="1"/>
</dbReference>
<feature type="compositionally biased region" description="Polar residues" evidence="7">
    <location>
        <begin position="54"/>
        <end position="67"/>
    </location>
</feature>
<dbReference type="PANTHER" id="PTHR11255:SF121">
    <property type="entry name" value="DIACYLGLYCEROL KINASE (ATP)"/>
    <property type="match status" value="1"/>
</dbReference>
<sequence>MQQQLNHHHEEQPFAPFTKPDAYFSSRKQSDQQSTANTQGRVSFTAKIGELWHGNQQQPVVSTASNSGKKESKYFELPLSREDNHNTASEQRLREESQIRATEGSVIELEHMGHREMESIEAEGAQHSGEDQHARHSLLNPDADKLFRDVELTTNARVELNEDLLVRHIPEVPLSLEESGGNFDEVLLHSIIVVANPRSGSQNAARFTTRYGTGIQHKLWYAESQGTAHINLESERDSGKRLACDATIFDITTQKKQILQAIKDQLKDRISLQSETIIVVMGGDGSLGCFIDDLIIHDEIKKNMDKLAFLPLPYGTGNDLSRSLGWGVQLGSWGENLETLVAAVMSAKREKFTVWEVSIHAKQIQGYRGGEMVDLVEKKNEEGSEDMAYFRKTMCCYINFSIDSVVSNAFERCRTSNRFTNYILYSYLSVKHMIFRCRSNYRIRDIIKCFSEQSTSTETSKKSEEEVVFETKDFTGNPVNFVGTNIPSFYGGLSLNGWEKFKTSYMLPKEMVKEQDQELRQGAASSEDFKLELLGSDNCIAVLFKRIKRICQIQSGCKVAFREGLPESFPVYISVDGENYILRTPQMLGIDTNRVARQITVLRGPIKPF</sequence>
<evidence type="ECO:0000256" key="1">
    <source>
        <dbReference type="ARBA" id="ARBA00009280"/>
    </source>
</evidence>
<evidence type="ECO:0000256" key="7">
    <source>
        <dbReference type="SAM" id="MobiDB-lite"/>
    </source>
</evidence>
<dbReference type="InterPro" id="IPR017438">
    <property type="entry name" value="ATP-NAD_kinase_N"/>
</dbReference>
<dbReference type="GO" id="GO:0004143">
    <property type="term" value="F:ATP-dependent diacylglycerol kinase activity"/>
    <property type="evidence" value="ECO:0007669"/>
    <property type="project" value="UniProtKB-EC"/>
</dbReference>
<proteinExistence type="inferred from homology"/>
<reference evidence="9" key="1">
    <citation type="submission" date="2019-06" db="EMBL/GenBank/DDBJ databases">
        <authorList>
            <person name="Zheng W."/>
        </authorList>
    </citation>
    <scope>NUCLEOTIDE SEQUENCE</scope>
    <source>
        <strain evidence="9">QDHG01</strain>
    </source>
</reference>
<feature type="domain" description="DAGKc" evidence="8">
    <location>
        <begin position="249"/>
        <end position="361"/>
    </location>
</feature>
<dbReference type="InterPro" id="IPR016064">
    <property type="entry name" value="NAD/diacylglycerol_kinase_sf"/>
</dbReference>
<feature type="compositionally biased region" description="Polar residues" evidence="7">
    <location>
        <begin position="31"/>
        <end position="42"/>
    </location>
</feature>
<dbReference type="Pfam" id="PF00609">
    <property type="entry name" value="DAGK_acc"/>
    <property type="match status" value="1"/>
</dbReference>
<dbReference type="PANTHER" id="PTHR11255">
    <property type="entry name" value="DIACYLGLYCEROL KINASE"/>
    <property type="match status" value="1"/>
</dbReference>
<evidence type="ECO:0000256" key="6">
    <source>
        <dbReference type="ARBA" id="ARBA00022840"/>
    </source>
</evidence>
<dbReference type="OrthoDB" id="242257at2759"/>
<feature type="compositionally biased region" description="Basic and acidic residues" evidence="7">
    <location>
        <begin position="68"/>
        <end position="98"/>
    </location>
</feature>
<keyword evidence="6" id="KW-0067">ATP-binding</keyword>
<evidence type="ECO:0000256" key="3">
    <source>
        <dbReference type="ARBA" id="ARBA00022679"/>
    </source>
</evidence>